<comment type="pathway">
    <text evidence="2">Protein modification; protein glycosylation.</text>
</comment>
<evidence type="ECO:0000256" key="2">
    <source>
        <dbReference type="ARBA" id="ARBA00004922"/>
    </source>
</evidence>
<keyword evidence="6" id="KW-0294">Fucose metabolism</keyword>
<evidence type="ECO:0000256" key="4">
    <source>
        <dbReference type="ARBA" id="ARBA00022679"/>
    </source>
</evidence>
<dbReference type="RefSeq" id="XP_006814418.1">
    <property type="nucleotide sequence ID" value="XM_006814355.1"/>
</dbReference>
<dbReference type="InterPro" id="IPR045130">
    <property type="entry name" value="OFUT2-like"/>
</dbReference>
<evidence type="ECO:0000256" key="8">
    <source>
        <dbReference type="ARBA" id="ARBA00025803"/>
    </source>
</evidence>
<organism evidence="14 15">
    <name type="scientific">Saccoglossus kowalevskii</name>
    <name type="common">Acorn worm</name>
    <dbReference type="NCBI Taxonomy" id="10224"/>
    <lineage>
        <taxon>Eukaryota</taxon>
        <taxon>Metazoa</taxon>
        <taxon>Hemichordata</taxon>
        <taxon>Enteropneusta</taxon>
        <taxon>Harrimaniidae</taxon>
        <taxon>Saccoglossus</taxon>
    </lineage>
</organism>
<comment type="catalytic activity">
    <reaction evidence="12">
        <text>L-seryl-[protein] + GDP-beta-L-fucose = 3-O-(alpha-L-fucosyl)-L-seryl-[protein] + GDP + H(+)</text>
        <dbReference type="Rhea" id="RHEA:63644"/>
        <dbReference type="Rhea" id="RHEA-COMP:9863"/>
        <dbReference type="Rhea" id="RHEA-COMP:17914"/>
        <dbReference type="ChEBI" id="CHEBI:15378"/>
        <dbReference type="ChEBI" id="CHEBI:29999"/>
        <dbReference type="ChEBI" id="CHEBI:57273"/>
        <dbReference type="ChEBI" id="CHEBI:58189"/>
        <dbReference type="ChEBI" id="CHEBI:189632"/>
        <dbReference type="EC" id="2.4.1.221"/>
    </reaction>
    <physiologicalReaction direction="left-to-right" evidence="12">
        <dbReference type="Rhea" id="RHEA:63645"/>
    </physiologicalReaction>
</comment>
<evidence type="ECO:0000256" key="5">
    <source>
        <dbReference type="ARBA" id="ARBA00022824"/>
    </source>
</evidence>
<evidence type="ECO:0000256" key="6">
    <source>
        <dbReference type="ARBA" id="ARBA00023253"/>
    </source>
</evidence>
<proteinExistence type="inferred from homology"/>
<keyword evidence="5" id="KW-0256">Endoplasmic reticulum</keyword>
<sequence length="627" mass="71458">MKKMFITLVCVCALVSYYLSTQSERSLTTFSHTIYKTNENYSMEHVTTVKPTNGQIMQAHNGTEKKAAPTLVKVSEYSSNRTLQPLDTVKPTNGQIMQAHTGTEKKAAPTLVKVSEYSSNRTLQPLDTVKPTNGQIMQTHTGTEKKAAPTLVKVSEYSGNRTLQPLDTIARSNKDDGQKTQLEQTKRYLFPLMYYACGPCEQYSFFVSGIINAMSMNRSLVTIPFHNNHLQNVFTQRNFNETFDYAKLRQIVELSTVDEFIDTCGTNFTAENILLGPQGDPNRTDLRDKALMTYHGYVYRLGFYIPSLHLPTKEDVQNYQESLSQNSLEVSKNVKCIIFVTDLRDYFRVNEPTYRDIIKRIRKHLIRASYIQKLATDAIKQISGGLPYAALHWRNRSAEYCSNKMTANQLRSQCGDKLREEIAIVTAASGEIANAVATRLKQMNITKLYIAAPDYENAIINIIKRRFHSTKDASDIILPEKYKSDNYVYSLVDQEICQRSDYFVKSGFSTWSTLVAFFRVLTNKPTIDMRDLPGYPEAEFINVMKKTLPGTKEAIDITLPEKYKNDNYVYSLVDQEIAQRSTYFIKSSSSVWSTFVDFFRVANNSTIILSQLPGYPESVKKLGVWMK</sequence>
<evidence type="ECO:0000256" key="12">
    <source>
        <dbReference type="ARBA" id="ARBA00048647"/>
    </source>
</evidence>
<evidence type="ECO:0000256" key="13">
    <source>
        <dbReference type="SAM" id="SignalP"/>
    </source>
</evidence>
<comment type="similarity">
    <text evidence="8">Belongs to the glycosyltransferase 68 family.</text>
</comment>
<dbReference type="GeneID" id="102803293"/>
<evidence type="ECO:0000256" key="11">
    <source>
        <dbReference type="ARBA" id="ARBA00047273"/>
    </source>
</evidence>
<dbReference type="CDD" id="cd11296">
    <property type="entry name" value="O-FucT_like"/>
    <property type="match status" value="1"/>
</dbReference>
<evidence type="ECO:0000256" key="9">
    <source>
        <dbReference type="ARBA" id="ARBA00026232"/>
    </source>
</evidence>
<comment type="subcellular location">
    <subcellularLocation>
        <location evidence="1">Endoplasmic reticulum</location>
    </subcellularLocation>
</comment>
<accession>A0ABM0M327</accession>
<evidence type="ECO:0000256" key="10">
    <source>
        <dbReference type="ARBA" id="ARBA00033083"/>
    </source>
</evidence>
<feature type="chain" id="PRO_5046141750" description="GDP-fucose protein O-fucosyltransferase 2" evidence="13">
    <location>
        <begin position="21"/>
        <end position="627"/>
    </location>
</feature>
<gene>
    <name evidence="15" type="primary">LOC102803293</name>
</gene>
<protein>
    <recommendedName>
        <fullName evidence="9">GDP-fucose protein O-fucosyltransferase 2</fullName>
        <ecNumber evidence="3">2.4.1.221</ecNumber>
    </recommendedName>
    <alternativeName>
        <fullName evidence="10">Peptide-O-fucosyltransferase 2</fullName>
    </alternativeName>
</protein>
<dbReference type="PANTHER" id="PTHR13398:SF0">
    <property type="entry name" value="GDP-FUCOSE PROTEIN O-FUCOSYLTRANSFERASE 2"/>
    <property type="match status" value="1"/>
</dbReference>
<keyword evidence="13" id="KW-0732">Signal</keyword>
<reference evidence="15" key="1">
    <citation type="submission" date="2025-08" db="UniProtKB">
        <authorList>
            <consortium name="RefSeq"/>
        </authorList>
    </citation>
    <scope>IDENTIFICATION</scope>
    <source>
        <tissue evidence="15">Testes</tissue>
    </source>
</reference>
<evidence type="ECO:0000313" key="15">
    <source>
        <dbReference type="RefSeq" id="XP_006814418.1"/>
    </source>
</evidence>
<dbReference type="EC" id="2.4.1.221" evidence="3"/>
<keyword evidence="4" id="KW-0808">Transferase</keyword>
<evidence type="ECO:0000256" key="3">
    <source>
        <dbReference type="ARBA" id="ARBA00012196"/>
    </source>
</evidence>
<evidence type="ECO:0000256" key="7">
    <source>
        <dbReference type="ARBA" id="ARBA00023277"/>
    </source>
</evidence>
<dbReference type="Gene3D" id="3.40.50.11350">
    <property type="match status" value="1"/>
</dbReference>
<evidence type="ECO:0000313" key="14">
    <source>
        <dbReference type="Proteomes" id="UP000694865"/>
    </source>
</evidence>
<feature type="signal peptide" evidence="13">
    <location>
        <begin position="1"/>
        <end position="20"/>
    </location>
</feature>
<dbReference type="InterPro" id="IPR019378">
    <property type="entry name" value="GDP-Fuc_O-FucTrfase"/>
</dbReference>
<dbReference type="PANTHER" id="PTHR13398">
    <property type="entry name" value="GDP-FUCOSE PROTEIN O-FUCOSYLTRANSFERASE 2"/>
    <property type="match status" value="1"/>
</dbReference>
<evidence type="ECO:0000256" key="1">
    <source>
        <dbReference type="ARBA" id="ARBA00004240"/>
    </source>
</evidence>
<dbReference type="Pfam" id="PF10250">
    <property type="entry name" value="O-FucT"/>
    <property type="match status" value="1"/>
</dbReference>
<keyword evidence="14" id="KW-1185">Reference proteome</keyword>
<name>A0ABM0M327_SACKO</name>
<dbReference type="Proteomes" id="UP000694865">
    <property type="component" value="Unplaced"/>
</dbReference>
<keyword evidence="7" id="KW-0119">Carbohydrate metabolism</keyword>
<comment type="catalytic activity">
    <reaction evidence="11">
        <text>L-threonyl-[protein] + GDP-beta-L-fucose = 3-O-(alpha-L-fucosyl)-L-threonyl-[protein] + GDP + H(+)</text>
        <dbReference type="Rhea" id="RHEA:70491"/>
        <dbReference type="Rhea" id="RHEA-COMP:11060"/>
        <dbReference type="Rhea" id="RHEA-COMP:17915"/>
        <dbReference type="ChEBI" id="CHEBI:15378"/>
        <dbReference type="ChEBI" id="CHEBI:30013"/>
        <dbReference type="ChEBI" id="CHEBI:57273"/>
        <dbReference type="ChEBI" id="CHEBI:58189"/>
        <dbReference type="ChEBI" id="CHEBI:189631"/>
        <dbReference type="EC" id="2.4.1.221"/>
    </reaction>
    <physiologicalReaction direction="left-to-right" evidence="11">
        <dbReference type="Rhea" id="RHEA:70492"/>
    </physiologicalReaction>
</comment>